<evidence type="ECO:0000313" key="1">
    <source>
        <dbReference type="EMBL" id="ADM38376.1"/>
    </source>
</evidence>
<dbReference type="EMBL" id="CP002183">
    <property type="protein sequence ID" value="ADM38376.1"/>
    <property type="molecule type" value="Genomic_DNA"/>
</dbReference>
<name>E0U2P1_BACSH</name>
<proteinExistence type="predicted"/>
<dbReference type="Proteomes" id="UP000002233">
    <property type="component" value="Chromosome"/>
</dbReference>
<sequence>MCKNIKHCSHGNLETYDTGKKAFTIPVRQNIIFIL</sequence>
<dbReference type="KEGG" id="bss:BSUW23_11680"/>
<reference key="1">
    <citation type="submission" date="2010-08" db="EMBL/GenBank/DDBJ databases">
        <authorList>
            <person name="Zeigler D.R."/>
        </authorList>
    </citation>
    <scope>NUCLEOTIDE SEQUENCE</scope>
    <source>
        <strain>W23</strain>
    </source>
</reference>
<evidence type="ECO:0000313" key="2">
    <source>
        <dbReference type="Proteomes" id="UP000002233"/>
    </source>
</evidence>
<dbReference type="AlphaFoldDB" id="E0U2P1"/>
<reference evidence="1 2" key="2">
    <citation type="journal article" date="2011" name="Microbiology">
        <title>The genome sequence of Bacillus subtilis subsp. spizizenii W23: insights into speciation within the B. subtilis complex and into the history of B. subtilis genetics.</title>
        <authorList>
            <person name="Zeigler D.R."/>
        </authorList>
    </citation>
    <scope>NUCLEOTIDE SEQUENCE [LARGE SCALE GENOMIC DNA]</scope>
    <source>
        <strain evidence="2">ATCC 23059 / NRRL B-14472 / W23</strain>
    </source>
</reference>
<protein>
    <submittedName>
        <fullName evidence="1">Uncharacterized protein</fullName>
    </submittedName>
</protein>
<organism evidence="1 2">
    <name type="scientific">Bacillus spizizenii (strain ATCC 23059 / NRRL B-14472 / W23)</name>
    <name type="common">Bacillus subtilis subsp. spizizenii</name>
    <dbReference type="NCBI Taxonomy" id="655816"/>
    <lineage>
        <taxon>Bacteria</taxon>
        <taxon>Bacillati</taxon>
        <taxon>Bacillota</taxon>
        <taxon>Bacilli</taxon>
        <taxon>Bacillales</taxon>
        <taxon>Bacillaceae</taxon>
        <taxon>Bacillus</taxon>
    </lineage>
</organism>
<accession>E0U2P1</accession>
<dbReference type="HOGENOM" id="CLU_3363311_0_0_9"/>
<gene>
    <name evidence="1" type="ordered locus">BSUW23_11680</name>
</gene>